<evidence type="ECO:0000313" key="3">
    <source>
        <dbReference type="EMBL" id="BBX88069.1"/>
    </source>
</evidence>
<sequence>MTVTQNSGTVAAPAVGDTAKTWSGIRDVDIAVGEDGSGSRWPGGPYRKPELIAIGVIVAPTVTWARVNMDSGYALPVFLGGLAAAVVACFLLRLVLPKSRPSLSIRWRWFKNSLFAPHLVSTSYDGGSSLKGARTDADLDPPKQVIGNIRFTASGVTAEYLVEGLAVTMRSLATHERAAKLTRQMGRNLPSGSRLSGMISADDQDRILRNMVGRYSRVEQWVSYCRLWVPRIANPLDKEQKGREYLGPVRRQLWLSIPVDSGREGRTVGGRSQKAWDWIAGRDHDSDQSVGRYQTLAADIIGSLPDEIGFTPATPAQIRWQYRHQVGLGVDHTPMPGRGGPTTLQQADFGRVGLDEGANIGRRGWWPTMRPVVRVYDPANLSAPPSYQSFLVINHFPESGLKFTGAAYLHALDNVSAPAVIDWLQDLTVRTPEQAQNLNKTNAKNIKDQGVQRGNDEDSGRELAGKLRGTREYGRELRHNPSERELDVAVVIAVGADSPHNLEQAVKKIGQELDQVGISFVRFRGSQAEFWKAWNQGSDHNGPVEEFRDPTTAHRWSRFMPLLTERVGNSTGSALAVDQSTMRPRIILHDPEGAAARNHNTGTGVVGDPGSGKSAATKKSGVEKVKRGAQIVAFDPGPLEEWRKAFRHVPGAVAYNPTKDRVCVDFPYEEAGDVAADHLLPMIGVPNHSRMQAEFTLAVRPDHRTGNGIHSSRGLIEYLRRQPNPDENELLIRLEAAAASSYTRAVFDDSREPYRPGGNPATIWLTNGSACPTRKTSPTLRSTVGCNCASWLGWPSTGC</sequence>
<geneLocation type="plasmid" evidence="3 4">
    <name>pJCM15296</name>
</geneLocation>
<name>A0ABM7IMY7_9MYCO</name>
<dbReference type="Proteomes" id="UP000465609">
    <property type="component" value="Plasmid pJCM15296"/>
</dbReference>
<keyword evidence="3" id="KW-0614">Plasmid</keyword>
<dbReference type="InterPro" id="IPR027417">
    <property type="entry name" value="P-loop_NTPase"/>
</dbReference>
<gene>
    <name evidence="3" type="ORF">MAUB_62700</name>
</gene>
<feature type="region of interest" description="Disordered" evidence="1">
    <location>
        <begin position="594"/>
        <end position="615"/>
    </location>
</feature>
<dbReference type="Gene3D" id="3.40.50.300">
    <property type="entry name" value="P-loop containing nucleotide triphosphate hydrolases"/>
    <property type="match status" value="1"/>
</dbReference>
<organism evidence="3 4">
    <name type="scientific">Mycolicibacterium aubagnense</name>
    <dbReference type="NCBI Taxonomy" id="319707"/>
    <lineage>
        <taxon>Bacteria</taxon>
        <taxon>Bacillati</taxon>
        <taxon>Actinomycetota</taxon>
        <taxon>Actinomycetes</taxon>
        <taxon>Mycobacteriales</taxon>
        <taxon>Mycobacteriaceae</taxon>
        <taxon>Mycolicibacterium</taxon>
    </lineage>
</organism>
<evidence type="ECO:0000313" key="4">
    <source>
        <dbReference type="Proteomes" id="UP000465609"/>
    </source>
</evidence>
<proteinExistence type="predicted"/>
<keyword evidence="2" id="KW-0812">Transmembrane</keyword>
<dbReference type="EMBL" id="AP022578">
    <property type="protein sequence ID" value="BBX88069.1"/>
    <property type="molecule type" value="Genomic_DNA"/>
</dbReference>
<reference evidence="3 4" key="1">
    <citation type="journal article" date="2019" name="Emerg. Microbes Infect.">
        <title>Comprehensive subspecies identification of 175 nontuberculous mycobacteria species based on 7547 genomic profiles.</title>
        <authorList>
            <person name="Matsumoto Y."/>
            <person name="Kinjo T."/>
            <person name="Motooka D."/>
            <person name="Nabeya D."/>
            <person name="Jung N."/>
            <person name="Uechi K."/>
            <person name="Horii T."/>
            <person name="Iida T."/>
            <person name="Fujita J."/>
            <person name="Nakamura S."/>
        </authorList>
    </citation>
    <scope>NUCLEOTIDE SEQUENCE [LARGE SCALE GENOMIC DNA]</scope>
    <source>
        <strain evidence="3 4">JCM 15296</strain>
        <plasmid evidence="3">pJCM15296</plasmid>
    </source>
</reference>
<evidence type="ECO:0000256" key="1">
    <source>
        <dbReference type="SAM" id="MobiDB-lite"/>
    </source>
</evidence>
<keyword evidence="2" id="KW-0472">Membrane</keyword>
<evidence type="ECO:0000256" key="2">
    <source>
        <dbReference type="SAM" id="Phobius"/>
    </source>
</evidence>
<keyword evidence="2" id="KW-1133">Transmembrane helix</keyword>
<protein>
    <submittedName>
        <fullName evidence="3">Uncharacterized protein</fullName>
    </submittedName>
</protein>
<accession>A0ABM7IMY7</accession>
<feature type="transmembrane region" description="Helical" evidence="2">
    <location>
        <begin position="73"/>
        <end position="96"/>
    </location>
</feature>
<keyword evidence="4" id="KW-1185">Reference proteome</keyword>